<dbReference type="RefSeq" id="WP_046508896.1">
    <property type="nucleotide sequence ID" value="NZ_LANI01000023.1"/>
</dbReference>
<dbReference type="STRING" id="1549748.WH95_15355"/>
<dbReference type="Proteomes" id="UP000034491">
    <property type="component" value="Unassembled WGS sequence"/>
</dbReference>
<dbReference type="InterPro" id="IPR009922">
    <property type="entry name" value="DUF1457"/>
</dbReference>
<proteinExistence type="predicted"/>
<protein>
    <recommendedName>
        <fullName evidence="3">PAS domain-containing protein</fullName>
    </recommendedName>
</protein>
<dbReference type="Pfam" id="PF07310">
    <property type="entry name" value="PAS_5"/>
    <property type="match status" value="1"/>
</dbReference>
<comment type="caution">
    <text evidence="1">The sequence shown here is derived from an EMBL/GenBank/DDBJ whole genome shotgun (WGS) entry which is preliminary data.</text>
</comment>
<accession>A0A0M2R8R7</accession>
<sequence>MKRYTEEERQVWEEKNRALYEYWLSIHPDKTTLPGRQHLDPMDIPALLPNIWLVDVVQDPLRFRFRLFGTAHYAAMDRDCTGMWIDEAFPDFTRSGFDQDYINIVETKLPSYRKGSASYHIPNYKTIERIMLPLAENGTDVDMILALTVYF</sequence>
<name>A0A0M2R8R7_9PROT</name>
<keyword evidence="2" id="KW-1185">Reference proteome</keyword>
<reference evidence="1 2" key="1">
    <citation type="submission" date="2015-03" db="EMBL/GenBank/DDBJ databases">
        <title>Genome sequence of Kiloniella sp. P1-1, isolated from the gut microflora of Pacific white shrimp, Penaeus vannamei.</title>
        <authorList>
            <person name="Shao Z."/>
            <person name="Wang L."/>
            <person name="Li X."/>
        </authorList>
    </citation>
    <scope>NUCLEOTIDE SEQUENCE [LARGE SCALE GENOMIC DNA]</scope>
    <source>
        <strain evidence="1 2">P1-1</strain>
    </source>
</reference>
<evidence type="ECO:0000313" key="2">
    <source>
        <dbReference type="Proteomes" id="UP000034491"/>
    </source>
</evidence>
<dbReference type="EMBL" id="LANI01000023">
    <property type="protein sequence ID" value="KKJ75943.1"/>
    <property type="molecule type" value="Genomic_DNA"/>
</dbReference>
<organism evidence="1 2">
    <name type="scientific">Kiloniella litopenaei</name>
    <dbReference type="NCBI Taxonomy" id="1549748"/>
    <lineage>
        <taxon>Bacteria</taxon>
        <taxon>Pseudomonadati</taxon>
        <taxon>Pseudomonadota</taxon>
        <taxon>Alphaproteobacteria</taxon>
        <taxon>Rhodospirillales</taxon>
        <taxon>Kiloniellaceae</taxon>
        <taxon>Kiloniella</taxon>
    </lineage>
</organism>
<gene>
    <name evidence="1" type="ORF">WH95_15355</name>
</gene>
<dbReference type="OrthoDB" id="8449511at2"/>
<evidence type="ECO:0000313" key="1">
    <source>
        <dbReference type="EMBL" id="KKJ75943.1"/>
    </source>
</evidence>
<evidence type="ECO:0008006" key="3">
    <source>
        <dbReference type="Google" id="ProtNLM"/>
    </source>
</evidence>
<dbReference type="AlphaFoldDB" id="A0A0M2R8R7"/>